<evidence type="ECO:0000256" key="1">
    <source>
        <dbReference type="ARBA" id="ARBA00022771"/>
    </source>
</evidence>
<protein>
    <recommendedName>
        <fullName evidence="5">RING-type domain-containing protein</fullName>
    </recommendedName>
</protein>
<dbReference type="Gene3D" id="3.30.40.10">
    <property type="entry name" value="Zinc/RING finger domain, C3HC4 (zinc finger)"/>
    <property type="match status" value="1"/>
</dbReference>
<evidence type="ECO:0000259" key="5">
    <source>
        <dbReference type="PROSITE" id="PS50089"/>
    </source>
</evidence>
<organism evidence="6 7">
    <name type="scientific">Caenorhabditis angaria</name>
    <dbReference type="NCBI Taxonomy" id="860376"/>
    <lineage>
        <taxon>Eukaryota</taxon>
        <taxon>Metazoa</taxon>
        <taxon>Ecdysozoa</taxon>
        <taxon>Nematoda</taxon>
        <taxon>Chromadorea</taxon>
        <taxon>Rhabditida</taxon>
        <taxon>Rhabditina</taxon>
        <taxon>Rhabditomorpha</taxon>
        <taxon>Rhabditoidea</taxon>
        <taxon>Rhabditidae</taxon>
        <taxon>Peloderinae</taxon>
        <taxon>Caenorhabditis</taxon>
    </lineage>
</organism>
<gene>
    <name evidence="6" type="ORF">CAMP_LOCUS18476</name>
</gene>
<comment type="caution">
    <text evidence="6">The sequence shown here is derived from an EMBL/GenBank/DDBJ whole genome shotgun (WGS) entry which is preliminary data.</text>
</comment>
<proteinExistence type="predicted"/>
<dbReference type="SUPFAM" id="SSF57850">
    <property type="entry name" value="RING/U-box"/>
    <property type="match status" value="1"/>
</dbReference>
<feature type="domain" description="RING-type" evidence="5">
    <location>
        <begin position="212"/>
        <end position="254"/>
    </location>
</feature>
<evidence type="ECO:0000313" key="6">
    <source>
        <dbReference type="EMBL" id="CAI5455839.1"/>
    </source>
</evidence>
<keyword evidence="7" id="KW-1185">Reference proteome</keyword>
<evidence type="ECO:0000256" key="4">
    <source>
        <dbReference type="SAM" id="Coils"/>
    </source>
</evidence>
<dbReference type="EMBL" id="CANHGI010000006">
    <property type="protein sequence ID" value="CAI5455839.1"/>
    <property type="molecule type" value="Genomic_DNA"/>
</dbReference>
<dbReference type="InterPro" id="IPR013083">
    <property type="entry name" value="Znf_RING/FYVE/PHD"/>
</dbReference>
<keyword evidence="1 3" id="KW-0863">Zinc-finger</keyword>
<dbReference type="GO" id="GO:0008270">
    <property type="term" value="F:zinc ion binding"/>
    <property type="evidence" value="ECO:0007669"/>
    <property type="project" value="UniProtKB-KW"/>
</dbReference>
<dbReference type="Pfam" id="PF13639">
    <property type="entry name" value="zf-RING_2"/>
    <property type="match status" value="1"/>
</dbReference>
<dbReference type="OrthoDB" id="8062037at2759"/>
<accession>A0A9P1J0H2</accession>
<name>A0A9P1J0H2_9PELO</name>
<dbReference type="Proteomes" id="UP001152747">
    <property type="component" value="Unassembled WGS sequence"/>
</dbReference>
<evidence type="ECO:0000256" key="2">
    <source>
        <dbReference type="ARBA" id="ARBA00022833"/>
    </source>
</evidence>
<sequence>MSKNLPLHQNLTYMLEFSEILETMEEENKALRETLKLLERNNAEKDKMIENLQHSIRHYETRETEYRIYIDNLICALKNKGKELHSEKNYYDYGIKVLRHQTTLLNKFIKNAFKYFRITKEEVNEILSNDNFERIYVYNGEPQPDDYTLFGIKKVDIQQLAIEAETFAQPMMPSLDFNCSDPLPPLEVFDPPILDKSDEKPQTEPLRENTICIFCQREMSLEQRLDICYHCKKYFHETCFSEWLIDNSACPNCRKPIPLEQEEKYLNNIVH</sequence>
<feature type="coiled-coil region" evidence="4">
    <location>
        <begin position="14"/>
        <end position="55"/>
    </location>
</feature>
<dbReference type="InterPro" id="IPR001841">
    <property type="entry name" value="Znf_RING"/>
</dbReference>
<reference evidence="6" key="1">
    <citation type="submission" date="2022-11" db="EMBL/GenBank/DDBJ databases">
        <authorList>
            <person name="Kikuchi T."/>
        </authorList>
    </citation>
    <scope>NUCLEOTIDE SEQUENCE</scope>
    <source>
        <strain evidence="6">PS1010</strain>
    </source>
</reference>
<keyword evidence="2" id="KW-0862">Zinc</keyword>
<dbReference type="AlphaFoldDB" id="A0A9P1J0H2"/>
<dbReference type="PROSITE" id="PS50089">
    <property type="entry name" value="ZF_RING_2"/>
    <property type="match status" value="1"/>
</dbReference>
<keyword evidence="4" id="KW-0175">Coiled coil</keyword>
<keyword evidence="1 3" id="KW-0479">Metal-binding</keyword>
<evidence type="ECO:0000256" key="3">
    <source>
        <dbReference type="PROSITE-ProRule" id="PRU00175"/>
    </source>
</evidence>
<evidence type="ECO:0000313" key="7">
    <source>
        <dbReference type="Proteomes" id="UP001152747"/>
    </source>
</evidence>